<dbReference type="EMBL" id="ML732150">
    <property type="protein sequence ID" value="KAB8079473.1"/>
    <property type="molecule type" value="Genomic_DNA"/>
</dbReference>
<feature type="binding site" evidence="1">
    <location>
        <position position="169"/>
    </location>
    <ligand>
        <name>Mn(2+)</name>
        <dbReference type="ChEBI" id="CHEBI:29035"/>
    </ligand>
</feature>
<accession>A0A5N5XFG2</accession>
<name>A0A5N5XFG2_9EURO</name>
<dbReference type="SUPFAM" id="SSF143968">
    <property type="entry name" value="UbiD C-terminal domain-like"/>
    <property type="match status" value="1"/>
</dbReference>
<dbReference type="GO" id="GO:0046281">
    <property type="term" value="P:cinnamic acid catabolic process"/>
    <property type="evidence" value="ECO:0007669"/>
    <property type="project" value="UniProtKB-UniRule"/>
</dbReference>
<gene>
    <name evidence="1" type="primary">FDC1</name>
    <name evidence="5" type="ORF">BDV29DRAFT_198768</name>
</gene>
<dbReference type="PANTHER" id="PTHR30108:SF17">
    <property type="entry name" value="FERULIC ACID DECARBOXYLASE 1"/>
    <property type="match status" value="1"/>
</dbReference>
<dbReference type="SUPFAM" id="SSF50475">
    <property type="entry name" value="FMN-binding split barrel"/>
    <property type="match status" value="1"/>
</dbReference>
<dbReference type="Pfam" id="PF20696">
    <property type="entry name" value="UbiD_C"/>
    <property type="match status" value="1"/>
</dbReference>
<proteinExistence type="inferred from homology"/>
<feature type="active site" description="Proton donor" evidence="1">
    <location>
        <position position="272"/>
    </location>
</feature>
<comment type="similarity">
    <text evidence="1">Belongs to the UbiD family. UbiD-like/FDC subfamily.</text>
</comment>
<reference evidence="5 6" key="1">
    <citation type="submission" date="2019-04" db="EMBL/GenBank/DDBJ databases">
        <title>Friends and foes A comparative genomics study of 23 Aspergillus species from section Flavi.</title>
        <authorList>
            <consortium name="DOE Joint Genome Institute"/>
            <person name="Kjaerbolling I."/>
            <person name="Vesth T."/>
            <person name="Frisvad J.C."/>
            <person name="Nybo J.L."/>
            <person name="Theobald S."/>
            <person name="Kildgaard S."/>
            <person name="Isbrandt T."/>
            <person name="Kuo A."/>
            <person name="Sato A."/>
            <person name="Lyhne E.K."/>
            <person name="Kogle M.E."/>
            <person name="Wiebenga A."/>
            <person name="Kun R.S."/>
            <person name="Lubbers R.J."/>
            <person name="Makela M.R."/>
            <person name="Barry K."/>
            <person name="Chovatia M."/>
            <person name="Clum A."/>
            <person name="Daum C."/>
            <person name="Haridas S."/>
            <person name="He G."/>
            <person name="LaButti K."/>
            <person name="Lipzen A."/>
            <person name="Mondo S."/>
            <person name="Riley R."/>
            <person name="Salamov A."/>
            <person name="Simmons B.A."/>
            <person name="Magnuson J.K."/>
            <person name="Henrissat B."/>
            <person name="Mortensen U.H."/>
            <person name="Larsen T.O."/>
            <person name="Devries R.P."/>
            <person name="Grigoriev I.V."/>
            <person name="Machida M."/>
            <person name="Baker S.E."/>
            <person name="Andersen M.R."/>
        </authorList>
    </citation>
    <scope>NUCLEOTIDE SEQUENCE [LARGE SCALE GENOMIC DNA]</scope>
    <source>
        <strain evidence="5 6">CBS 151.66</strain>
    </source>
</reference>
<evidence type="ECO:0000259" key="4">
    <source>
        <dbReference type="Pfam" id="PF20696"/>
    </source>
</evidence>
<feature type="domain" description="3-octaprenyl-4-hydroxybenzoate carboxy-lyase-like N-terminal" evidence="3">
    <location>
        <begin position="14"/>
        <end position="103"/>
    </location>
</feature>
<dbReference type="Pfam" id="PF01977">
    <property type="entry name" value="UbiD"/>
    <property type="match status" value="1"/>
</dbReference>
<evidence type="ECO:0000259" key="2">
    <source>
        <dbReference type="Pfam" id="PF01977"/>
    </source>
</evidence>
<dbReference type="NCBIfam" id="TIGR00148">
    <property type="entry name" value="UbiD family decarboxylase"/>
    <property type="match status" value="1"/>
</dbReference>
<comment type="catalytic activity">
    <reaction evidence="1">
        <text>(E)-4-coumarate + H(+) = 4-vinylphenol + CO2</text>
        <dbReference type="Rhea" id="RHEA:33227"/>
        <dbReference type="ChEBI" id="CHEBI:1883"/>
        <dbReference type="ChEBI" id="CHEBI:12876"/>
        <dbReference type="ChEBI" id="CHEBI:15378"/>
        <dbReference type="ChEBI" id="CHEBI:16526"/>
        <dbReference type="EC" id="4.1.1.102"/>
    </reaction>
</comment>
<keyword evidence="1" id="KW-0479">Metal-binding</keyword>
<comment type="cofactor">
    <cofactor evidence="1">
        <name>prenylated FMN</name>
        <dbReference type="ChEBI" id="CHEBI:87746"/>
    </cofactor>
    <text evidence="1">Binds 1 prenylated FMN per subunit.</text>
</comment>
<feature type="binding site" evidence="1">
    <location>
        <begin position="181"/>
        <end position="182"/>
    </location>
    <ligand>
        <name>prenylated FMN</name>
        <dbReference type="ChEBI" id="CHEBI:87746"/>
    </ligand>
</feature>
<dbReference type="Proteomes" id="UP000326565">
    <property type="component" value="Unassembled WGS sequence"/>
</dbReference>
<dbReference type="HAMAP" id="MF_01983">
    <property type="entry name" value="UbiD_FDC"/>
    <property type="match status" value="1"/>
</dbReference>
<feature type="domain" description="3-octaprenyl-4-hydroxybenzoate carboxy-lyase-like Rift-related" evidence="2">
    <location>
        <begin position="119"/>
        <end position="308"/>
    </location>
</feature>
<keyword evidence="1" id="KW-0963">Cytoplasm</keyword>
<comment type="subcellular location">
    <subcellularLocation>
        <location evidence="1">Cytoplasm</location>
    </subcellularLocation>
</comment>
<evidence type="ECO:0000259" key="3">
    <source>
        <dbReference type="Pfam" id="PF20695"/>
    </source>
</evidence>
<dbReference type="Pfam" id="PF20695">
    <property type="entry name" value="UbiD_N"/>
    <property type="match status" value="1"/>
</dbReference>
<feature type="domain" description="3-octaprenyl-4-hydroxybenzoate carboxy-lyase-like C-terminal" evidence="4">
    <location>
        <begin position="315"/>
        <end position="435"/>
    </location>
</feature>
<dbReference type="GO" id="GO:0033494">
    <property type="term" value="P:ferulate metabolic process"/>
    <property type="evidence" value="ECO:0007669"/>
    <property type="project" value="UniProtKB-UniRule"/>
</dbReference>
<dbReference type="GO" id="GO:0005737">
    <property type="term" value="C:cytoplasm"/>
    <property type="evidence" value="ECO:0007669"/>
    <property type="project" value="UniProtKB-SubCell"/>
</dbReference>
<comment type="caution">
    <text evidence="1">Lacks conserved residue(s) required for the propagation of feature annotation.</text>
</comment>
<comment type="subunit">
    <text evidence="1">Homodimer. May form higher order oligomers.</text>
</comment>
<evidence type="ECO:0000313" key="5">
    <source>
        <dbReference type="EMBL" id="KAB8079473.1"/>
    </source>
</evidence>
<keyword evidence="6" id="KW-1185">Reference proteome</keyword>
<feature type="binding site" evidence="1">
    <location>
        <position position="381"/>
    </location>
    <ligand>
        <name>prenylated FMN</name>
        <dbReference type="ChEBI" id="CHEBI:87746"/>
    </ligand>
</feature>
<feature type="binding site" evidence="1">
    <location>
        <position position="223"/>
    </location>
    <ligand>
        <name>Mn(2+)</name>
        <dbReference type="ChEBI" id="CHEBI:29035"/>
    </ligand>
</feature>
<dbReference type="PANTHER" id="PTHR30108">
    <property type="entry name" value="3-OCTAPRENYL-4-HYDROXYBENZOATE CARBOXY-LYASE-RELATED"/>
    <property type="match status" value="1"/>
</dbReference>
<comment type="function">
    <text evidence="1">Catalyzes the reversible decarboxylation of aromatic carboxylic acids like ferulic acid, p-coumaric acid or cinnamic acid, producing the corresponding vinyl derivatives 4-vinylphenol, 4-vinylguaiacol, and styrene, respectively, which play the role of aroma metabolites.</text>
</comment>
<dbReference type="InterPro" id="IPR032903">
    <property type="entry name" value="FDC-like"/>
</dbReference>
<dbReference type="Gene3D" id="3.40.1670.10">
    <property type="entry name" value="UbiD C-terminal domain-like"/>
    <property type="match status" value="1"/>
</dbReference>
<dbReference type="AlphaFoldDB" id="A0A5N5XFG2"/>
<evidence type="ECO:0000256" key="1">
    <source>
        <dbReference type="HAMAP-Rule" id="MF_03196"/>
    </source>
</evidence>
<dbReference type="InterPro" id="IPR002830">
    <property type="entry name" value="UbiD"/>
</dbReference>
<dbReference type="GO" id="GO:0046872">
    <property type="term" value="F:metal ion binding"/>
    <property type="evidence" value="ECO:0007669"/>
    <property type="project" value="UniProtKB-KW"/>
</dbReference>
<comment type="catalytic activity">
    <reaction evidence="1">
        <text>(E)-cinnamate + H(+) = styrene + CO2</text>
        <dbReference type="Rhea" id="RHEA:46920"/>
        <dbReference type="ChEBI" id="CHEBI:15378"/>
        <dbReference type="ChEBI" id="CHEBI:15669"/>
        <dbReference type="ChEBI" id="CHEBI:16526"/>
        <dbReference type="ChEBI" id="CHEBI:27452"/>
        <dbReference type="EC" id="4.1.1.102"/>
    </reaction>
</comment>
<feature type="binding site" evidence="1">
    <location>
        <position position="223"/>
    </location>
    <ligand>
        <name>prenylated FMN</name>
        <dbReference type="ChEBI" id="CHEBI:87746"/>
    </ligand>
</feature>
<organism evidence="5 6">
    <name type="scientific">Aspergillus leporis</name>
    <dbReference type="NCBI Taxonomy" id="41062"/>
    <lineage>
        <taxon>Eukaryota</taxon>
        <taxon>Fungi</taxon>
        <taxon>Dikarya</taxon>
        <taxon>Ascomycota</taxon>
        <taxon>Pezizomycotina</taxon>
        <taxon>Eurotiomycetes</taxon>
        <taxon>Eurotiomycetidae</taxon>
        <taxon>Eurotiales</taxon>
        <taxon>Aspergillaceae</taxon>
        <taxon>Aspergillus</taxon>
        <taxon>Aspergillus subgen. Circumdati</taxon>
    </lineage>
</organism>
<protein>
    <recommendedName>
        <fullName evidence="1">Ferulic acid decarboxylase 1</fullName>
        <ecNumber evidence="1">4.1.1.102</ecNumber>
    </recommendedName>
    <alternativeName>
        <fullName evidence="1">Phenacrylate decarboxylase</fullName>
    </alternativeName>
</protein>
<dbReference type="InterPro" id="IPR049381">
    <property type="entry name" value="UbiD-like_C"/>
</dbReference>
<comment type="catalytic activity">
    <reaction evidence="1">
        <text>(E)-ferulate + H(+) = 2-methoxy-4-vinylphenol + CO2</text>
        <dbReference type="Rhea" id="RHEA:33807"/>
        <dbReference type="ChEBI" id="CHEBI:15378"/>
        <dbReference type="ChEBI" id="CHEBI:16526"/>
        <dbReference type="ChEBI" id="CHEBI:29749"/>
        <dbReference type="ChEBI" id="CHEBI:42438"/>
        <dbReference type="EC" id="4.1.1.102"/>
    </reaction>
</comment>
<comment type="cofactor">
    <cofactor evidence="1">
        <name>Mn(2+)</name>
        <dbReference type="ChEBI" id="CHEBI:29035"/>
    </cofactor>
</comment>
<evidence type="ECO:0000313" key="6">
    <source>
        <dbReference type="Proteomes" id="UP000326565"/>
    </source>
</evidence>
<keyword evidence="1 5" id="KW-0456">Lyase</keyword>
<dbReference type="EC" id="4.1.1.102" evidence="1"/>
<dbReference type="InterPro" id="IPR048304">
    <property type="entry name" value="UbiD_Rift_dom"/>
</dbReference>
<dbReference type="InterPro" id="IPR049383">
    <property type="entry name" value="UbiD-like_N"/>
</dbReference>
<dbReference type="OrthoDB" id="4878259at2759"/>
<dbReference type="GO" id="GO:0016831">
    <property type="term" value="F:carboxy-lyase activity"/>
    <property type="evidence" value="ECO:0007669"/>
    <property type="project" value="UniProtKB-UniRule"/>
</dbReference>
<keyword evidence="1" id="KW-0464">Manganese</keyword>
<keyword evidence="1" id="KW-0210">Decarboxylase</keyword>
<sequence>MYYTQAAKDLRRFIQQLDDEGELLKITKEVDLDLELAAIVRKVCEMGERATLFTNPKGREGDELFRILGASIGVSKRPGMELCRIAKSIGLPSSATGHDVIAKINEAKSKPPIPCQKLDSGPVKDHVIRGDDIDLTKLPVPLLHEHDGGKFIDTLGIHVVQSLAGKWTNLRELVGLVIPEQDIGTIWNLWKEKGEDMPWALCFGVPPAAIVVGGMPIPKWTNEPEFIGALTGAPVDIVKCETNDLCVPANAGIVLEGVVSISETAPEGPMVEYNCLVFPGRPTQCPIFKVNTITYRHDPILPICVAGRAPDENSTIWSTMQAAVILDICQKAGLPLKMVWCPFESHCLWFVFQVDRSKLVEMHTSMEEFSRKVGHTVFGSKPGWSIPKIFLVGDYIDPTNLADVIWAEATRCEPDRHEFVFNEYSNTPLIPYVTYSLPSESGMNGKVVKCYMLPAEFTEETLPWKEGSFEGRLSGER</sequence>